<dbReference type="InterPro" id="IPR005760">
    <property type="entry name" value="A/G_AdeGlyc_MutY"/>
</dbReference>
<keyword evidence="8" id="KW-0408">Iron</keyword>
<dbReference type="EMBL" id="JAHQCS010000087">
    <property type="protein sequence ID" value="MBU9711841.1"/>
    <property type="molecule type" value="Genomic_DNA"/>
</dbReference>
<evidence type="ECO:0000256" key="7">
    <source>
        <dbReference type="ARBA" id="ARBA00022801"/>
    </source>
</evidence>
<feature type="domain" description="HhH-GPD" evidence="12">
    <location>
        <begin position="47"/>
        <end position="198"/>
    </location>
</feature>
<dbReference type="CDD" id="cd00056">
    <property type="entry name" value="ENDO3c"/>
    <property type="match status" value="1"/>
</dbReference>
<evidence type="ECO:0000256" key="10">
    <source>
        <dbReference type="ARBA" id="ARBA00023204"/>
    </source>
</evidence>
<evidence type="ECO:0000256" key="3">
    <source>
        <dbReference type="ARBA" id="ARBA00012045"/>
    </source>
</evidence>
<keyword evidence="9" id="KW-0411">Iron-sulfur</keyword>
<gene>
    <name evidence="13" type="primary">mutY</name>
    <name evidence="13" type="ORF">KS419_08835</name>
</gene>
<dbReference type="CDD" id="cd03431">
    <property type="entry name" value="NUDIX_DNA_Glycosylase_C-MutY"/>
    <property type="match status" value="1"/>
</dbReference>
<dbReference type="Pfam" id="PF00633">
    <property type="entry name" value="HHH"/>
    <property type="match status" value="1"/>
</dbReference>
<dbReference type="Pfam" id="PF00730">
    <property type="entry name" value="HhH-GPD"/>
    <property type="match status" value="1"/>
</dbReference>
<evidence type="ECO:0000256" key="2">
    <source>
        <dbReference type="ARBA" id="ARBA00001966"/>
    </source>
</evidence>
<name>A0ABS6JDT5_9BACI</name>
<dbReference type="Pfam" id="PF14815">
    <property type="entry name" value="NUDIX_4"/>
    <property type="match status" value="1"/>
</dbReference>
<proteinExistence type="predicted"/>
<dbReference type="Proteomes" id="UP000784880">
    <property type="component" value="Unassembled WGS sequence"/>
</dbReference>
<dbReference type="PANTHER" id="PTHR42944:SF1">
    <property type="entry name" value="ADENINE DNA GLYCOSYLASE"/>
    <property type="match status" value="1"/>
</dbReference>
<evidence type="ECO:0000256" key="1">
    <source>
        <dbReference type="ARBA" id="ARBA00000843"/>
    </source>
</evidence>
<dbReference type="InterPro" id="IPR003265">
    <property type="entry name" value="HhH-GPD_domain"/>
</dbReference>
<organism evidence="13 14">
    <name type="scientific">Evansella tamaricis</name>
    <dbReference type="NCBI Taxonomy" id="2069301"/>
    <lineage>
        <taxon>Bacteria</taxon>
        <taxon>Bacillati</taxon>
        <taxon>Bacillota</taxon>
        <taxon>Bacilli</taxon>
        <taxon>Bacillales</taxon>
        <taxon>Bacillaceae</taxon>
        <taxon>Evansella</taxon>
    </lineage>
</organism>
<dbReference type="EC" id="3.2.2.31" evidence="3"/>
<accession>A0ABS6JDT5</accession>
<evidence type="ECO:0000259" key="12">
    <source>
        <dbReference type="SMART" id="SM00478"/>
    </source>
</evidence>
<keyword evidence="6" id="KW-0227">DNA damage</keyword>
<keyword evidence="5" id="KW-0479">Metal-binding</keyword>
<keyword evidence="10" id="KW-0234">DNA repair</keyword>
<evidence type="ECO:0000256" key="6">
    <source>
        <dbReference type="ARBA" id="ARBA00022763"/>
    </source>
</evidence>
<comment type="cofactor">
    <cofactor evidence="2">
        <name>[4Fe-4S] cluster</name>
        <dbReference type="ChEBI" id="CHEBI:49883"/>
    </cofactor>
</comment>
<evidence type="ECO:0000256" key="8">
    <source>
        <dbReference type="ARBA" id="ARBA00023004"/>
    </source>
</evidence>
<evidence type="ECO:0000256" key="4">
    <source>
        <dbReference type="ARBA" id="ARBA00022023"/>
    </source>
</evidence>
<evidence type="ECO:0000256" key="11">
    <source>
        <dbReference type="ARBA" id="ARBA00023295"/>
    </source>
</evidence>
<dbReference type="InterPro" id="IPR029119">
    <property type="entry name" value="MutY_C"/>
</dbReference>
<keyword evidence="11" id="KW-0326">Glycosidase</keyword>
<keyword evidence="14" id="KW-1185">Reference proteome</keyword>
<keyword evidence="7" id="KW-0378">Hydrolase</keyword>
<dbReference type="RefSeq" id="WP_217065928.1">
    <property type="nucleotide sequence ID" value="NZ_JAHQCS010000087.1"/>
</dbReference>
<comment type="catalytic activity">
    <reaction evidence="1">
        <text>Hydrolyzes free adenine bases from 7,8-dihydro-8-oxoguanine:adenine mismatched double-stranded DNA, leaving an apurinic site.</text>
        <dbReference type="EC" id="3.2.2.31"/>
    </reaction>
</comment>
<evidence type="ECO:0000313" key="13">
    <source>
        <dbReference type="EMBL" id="MBU9711841.1"/>
    </source>
</evidence>
<evidence type="ECO:0000313" key="14">
    <source>
        <dbReference type="Proteomes" id="UP000784880"/>
    </source>
</evidence>
<reference evidence="13 14" key="1">
    <citation type="submission" date="2021-06" db="EMBL/GenBank/DDBJ databases">
        <title>Bacillus sp. RD4P76, an endophyte from a halophyte.</title>
        <authorList>
            <person name="Sun J.-Q."/>
        </authorList>
    </citation>
    <scope>NUCLEOTIDE SEQUENCE [LARGE SCALE GENOMIC DNA]</scope>
    <source>
        <strain evidence="13 14">CGMCC 1.15917</strain>
    </source>
</reference>
<dbReference type="NCBIfam" id="TIGR01084">
    <property type="entry name" value="mutY"/>
    <property type="match status" value="1"/>
</dbReference>
<comment type="caution">
    <text evidence="13">The sequence shown here is derived from an EMBL/GenBank/DDBJ whole genome shotgun (WGS) entry which is preliminary data.</text>
</comment>
<dbReference type="SMART" id="SM00478">
    <property type="entry name" value="ENDO3c"/>
    <property type="match status" value="1"/>
</dbReference>
<dbReference type="PANTHER" id="PTHR42944">
    <property type="entry name" value="ADENINE DNA GLYCOSYLASE"/>
    <property type="match status" value="1"/>
</dbReference>
<sequence>MTTEEILKEWNISGFQQDLLDWYEDQKRDLPWRKDRDPYKIWVSEIMLQQTKVDTVIPYFNRFMELFPTVEALAEAEEETVLKAWEGLGYYSRARNLHQAVKEVQENYGGQVPANPEGIHQLRGVGPYTAGAILSIAFNIPAPAVDGNVMRVLSRIFTIYDDIAKGSTRKLFESIVEDIISPNNPSDFNQGLMELGALICTPKSPSCLICPVGKHCAAREEGVQALLPVKAKKTPPKLKDMKAVVLKDNDGNILIEQRPEKGMLAKLWQFPNLEKSSEDLTDLEEHLRSQGLEVQLSEKVHEVRHVFSHIIWEIDVYVGELKGIVDSELFGKTKLELVKKSDVDRYPFPVSHQKINDFVLKKGDF</sequence>
<evidence type="ECO:0000256" key="9">
    <source>
        <dbReference type="ARBA" id="ARBA00023014"/>
    </source>
</evidence>
<evidence type="ECO:0000256" key="5">
    <source>
        <dbReference type="ARBA" id="ARBA00022723"/>
    </source>
</evidence>
<dbReference type="InterPro" id="IPR044298">
    <property type="entry name" value="MIG/MutY"/>
</dbReference>
<protein>
    <recommendedName>
        <fullName evidence="4">Adenine DNA glycosylase</fullName>
        <ecNumber evidence="3">3.2.2.31</ecNumber>
    </recommendedName>
</protein>
<dbReference type="InterPro" id="IPR000445">
    <property type="entry name" value="HhH_motif"/>
</dbReference>